<dbReference type="Pfam" id="PF01494">
    <property type="entry name" value="FAD_binding_3"/>
    <property type="match status" value="2"/>
</dbReference>
<dbReference type="SUPFAM" id="SSF54373">
    <property type="entry name" value="FAD-linked reductases, C-terminal domain"/>
    <property type="match status" value="1"/>
</dbReference>
<evidence type="ECO:0000259" key="7">
    <source>
        <dbReference type="Pfam" id="PF07976"/>
    </source>
</evidence>
<dbReference type="OrthoDB" id="1716816at2759"/>
<evidence type="ECO:0000256" key="5">
    <source>
        <dbReference type="ARBA" id="ARBA00023002"/>
    </source>
</evidence>
<evidence type="ECO:0000256" key="1">
    <source>
        <dbReference type="ARBA" id="ARBA00001974"/>
    </source>
</evidence>
<gene>
    <name evidence="8" type="ORF">SERLADRAFT_480556</name>
</gene>
<evidence type="ECO:0000256" key="4">
    <source>
        <dbReference type="ARBA" id="ARBA00022827"/>
    </source>
</evidence>
<dbReference type="EMBL" id="GL945446">
    <property type="protein sequence ID" value="EGO18878.1"/>
    <property type="molecule type" value="Genomic_DNA"/>
</dbReference>
<comment type="cofactor">
    <cofactor evidence="1">
        <name>FAD</name>
        <dbReference type="ChEBI" id="CHEBI:57692"/>
    </cofactor>
</comment>
<dbReference type="Gene3D" id="3.40.30.20">
    <property type="match status" value="1"/>
</dbReference>
<dbReference type="Gene3D" id="3.30.9.10">
    <property type="entry name" value="D-Amino Acid Oxidase, subunit A, domain 2"/>
    <property type="match status" value="1"/>
</dbReference>
<dbReference type="HOGENOM" id="CLU_009665_9_2_1"/>
<dbReference type="PRINTS" id="PR00420">
    <property type="entry name" value="RNGMNOXGNASE"/>
</dbReference>
<evidence type="ECO:0000313" key="8">
    <source>
        <dbReference type="EMBL" id="EGO18878.1"/>
    </source>
</evidence>
<evidence type="ECO:0008006" key="9">
    <source>
        <dbReference type="Google" id="ProtNLM"/>
    </source>
</evidence>
<keyword evidence="3" id="KW-0285">Flavoprotein</keyword>
<evidence type="ECO:0000256" key="2">
    <source>
        <dbReference type="ARBA" id="ARBA00007801"/>
    </source>
</evidence>
<dbReference type="AlphaFoldDB" id="F8PDQ8"/>
<evidence type="ECO:0000259" key="6">
    <source>
        <dbReference type="Pfam" id="PF01494"/>
    </source>
</evidence>
<dbReference type="Proteomes" id="UP000008064">
    <property type="component" value="Unassembled WGS sequence"/>
</dbReference>
<evidence type="ECO:0000256" key="3">
    <source>
        <dbReference type="ARBA" id="ARBA00022630"/>
    </source>
</evidence>
<organism>
    <name type="scientific">Serpula lacrymans var. lacrymans (strain S7.9)</name>
    <name type="common">Dry rot fungus</name>
    <dbReference type="NCBI Taxonomy" id="578457"/>
    <lineage>
        <taxon>Eukaryota</taxon>
        <taxon>Fungi</taxon>
        <taxon>Dikarya</taxon>
        <taxon>Basidiomycota</taxon>
        <taxon>Agaricomycotina</taxon>
        <taxon>Agaricomycetes</taxon>
        <taxon>Agaricomycetidae</taxon>
        <taxon>Boletales</taxon>
        <taxon>Coniophorineae</taxon>
        <taxon>Serpulaceae</taxon>
        <taxon>Serpula</taxon>
    </lineage>
</organism>
<feature type="domain" description="FAD-binding" evidence="6">
    <location>
        <begin position="9"/>
        <end position="95"/>
    </location>
</feature>
<reference evidence="8" key="1">
    <citation type="submission" date="2011-04" db="EMBL/GenBank/DDBJ databases">
        <title>Evolution of plant cell wall degrading machinery underlies the functional diversity of forest fungi.</title>
        <authorList>
            <consortium name="US DOE Joint Genome Institute (JGI-PGF)"/>
            <person name="Eastwood D.C."/>
            <person name="Floudas D."/>
            <person name="Binder M."/>
            <person name="Majcherczyk A."/>
            <person name="Schneider P."/>
            <person name="Aerts A."/>
            <person name="Asiegbu F.O."/>
            <person name="Baker S.E."/>
            <person name="Barry K."/>
            <person name="Bendiksby M."/>
            <person name="Blumentritt M."/>
            <person name="Coutinho P.M."/>
            <person name="Cullen D."/>
            <person name="Cullen D."/>
            <person name="Gathman A."/>
            <person name="Goodell B."/>
            <person name="Henrissat B."/>
            <person name="Ihrmark K."/>
            <person name="Kauserud H."/>
            <person name="Kohler A."/>
            <person name="LaButti K."/>
            <person name="Lapidus A."/>
            <person name="Lavin J.L."/>
            <person name="Lee Y.-H."/>
            <person name="Lindquist E."/>
            <person name="Lilly W."/>
            <person name="Lucas S."/>
            <person name="Morin E."/>
            <person name="Murat C."/>
            <person name="Oguiza J.A."/>
            <person name="Park J."/>
            <person name="Pisabarro A.G."/>
            <person name="Riley R."/>
            <person name="Rosling A."/>
            <person name="Salamov A."/>
            <person name="Schmidt O."/>
            <person name="Schmutz J."/>
            <person name="Skrede I."/>
            <person name="Stenlid J."/>
            <person name="Wiebenga A."/>
            <person name="Xie X."/>
            <person name="Kues U."/>
            <person name="Hibbett D.S."/>
            <person name="Hoffmeister D."/>
            <person name="Hogberg N."/>
            <person name="Martin F."/>
            <person name="Grigoriev I.V."/>
            <person name="Watkinson S.C."/>
        </authorList>
    </citation>
    <scope>NUCLEOTIDE SEQUENCE</scope>
    <source>
        <strain evidence="8">S7.9</strain>
    </source>
</reference>
<protein>
    <recommendedName>
        <fullName evidence="9">FAD-binding domain-containing protein</fullName>
    </recommendedName>
</protein>
<comment type="similarity">
    <text evidence="2">Belongs to the PheA/TfdB FAD monooxygenase family.</text>
</comment>
<dbReference type="InterPro" id="IPR036249">
    <property type="entry name" value="Thioredoxin-like_sf"/>
</dbReference>
<sequence>MSNPNTAYTDVLIVGAGPSGLMTALSLSRLGIKVRIIDRRLPGETSGQADGTQPRMIEIWDSFGIGEELRRDGFHVHKLVTYKPNEEGNGIKECDPGVNITVDSTPYPYEIIAPIEVSEGILRRALGEGSISVEEPVVPVSIVIDESDSNAENEYPIKLTLVHLNKEYVHSNSVPQEQRGNLVNNPAAVRSTEVVGAKYVVGCDGARSWVRRSMNIVMEGEKNENTWGVIDFTPITDFPTPWAKNIIQSPISGAMGFVPRPLDTGRMYILLRDSIGTGHDDSGNPLGKLTNERKIVKAVEDGLLPFKMELTDITWFNIYKVAQRVANKFSHLNRVFIVGDACHTHSPQAGQGANTSMTDACNLAWKLAYAIRGWAKPNILDTYEEERRPYSIDLIAFDKELSKLFNPEGVSPEEYTQLWKLRNMFTTGIGLRYSSSLIYQHFQHLAEGLRLGERVPPGTIIRHGDWNPINLQELISYDGKFKMLLFPGAITQSNVVDQWLKTVNVLNSILSEERSRVLEPFLVLNVPKETRVHASPMPIFASAKNTFVDDSLRVTGSTGKLYQEFGVTSGVVVLVRPDAHICMILPLEAAFVSDICKYLHSI</sequence>
<dbReference type="InterPro" id="IPR012941">
    <property type="entry name" value="Phe_hydrox_C_dim_dom"/>
</dbReference>
<dbReference type="KEGG" id="sla:SERLADRAFT_480556"/>
<dbReference type="PANTHER" id="PTHR43004">
    <property type="entry name" value="TRK SYSTEM POTASSIUM UPTAKE PROTEIN"/>
    <property type="match status" value="1"/>
</dbReference>
<dbReference type="SUPFAM" id="SSF52833">
    <property type="entry name" value="Thioredoxin-like"/>
    <property type="match status" value="1"/>
</dbReference>
<keyword evidence="4" id="KW-0274">FAD</keyword>
<dbReference type="SUPFAM" id="SSF51905">
    <property type="entry name" value="FAD/NAD(P)-binding domain"/>
    <property type="match status" value="1"/>
</dbReference>
<dbReference type="InterPro" id="IPR050641">
    <property type="entry name" value="RIFMO-like"/>
</dbReference>
<name>F8PDQ8_SERL9</name>
<dbReference type="RefSeq" id="XP_007324531.1">
    <property type="nucleotide sequence ID" value="XM_007324469.1"/>
</dbReference>
<feature type="domain" description="Phenol hydroxylase-like C-terminal dimerisation" evidence="7">
    <location>
        <begin position="432"/>
        <end position="601"/>
    </location>
</feature>
<dbReference type="GeneID" id="18821551"/>
<accession>F8PDQ8</accession>
<dbReference type="Gene3D" id="3.50.50.60">
    <property type="entry name" value="FAD/NAD(P)-binding domain"/>
    <property type="match status" value="1"/>
</dbReference>
<dbReference type="GO" id="GO:0016709">
    <property type="term" value="F:oxidoreductase activity, acting on paired donors, with incorporation or reduction of molecular oxygen, NAD(P)H as one donor, and incorporation of one atom of oxygen"/>
    <property type="evidence" value="ECO:0007669"/>
    <property type="project" value="UniProtKB-ARBA"/>
</dbReference>
<keyword evidence="5" id="KW-0560">Oxidoreductase</keyword>
<dbReference type="GO" id="GO:0071949">
    <property type="term" value="F:FAD binding"/>
    <property type="evidence" value="ECO:0007669"/>
    <property type="project" value="InterPro"/>
</dbReference>
<dbReference type="InterPro" id="IPR036188">
    <property type="entry name" value="FAD/NAD-bd_sf"/>
</dbReference>
<proteinExistence type="inferred from homology"/>
<dbReference type="PANTHER" id="PTHR43004:SF19">
    <property type="entry name" value="BINDING MONOOXYGENASE, PUTATIVE (JCVI)-RELATED"/>
    <property type="match status" value="1"/>
</dbReference>
<dbReference type="InterPro" id="IPR002938">
    <property type="entry name" value="FAD-bd"/>
</dbReference>
<dbReference type="InterPro" id="IPR038220">
    <property type="entry name" value="PHOX_C_sf"/>
</dbReference>
<dbReference type="Pfam" id="PF07976">
    <property type="entry name" value="Phe_hydrox_dim"/>
    <property type="match status" value="1"/>
</dbReference>
<feature type="domain" description="FAD-binding" evidence="6">
    <location>
        <begin position="192"/>
        <end position="395"/>
    </location>
</feature>